<name>E6QJN8_9ZZZZ</name>
<feature type="domain" description="CBS" evidence="2">
    <location>
        <begin position="27"/>
        <end position="83"/>
    </location>
</feature>
<dbReference type="SUPFAM" id="SSF54631">
    <property type="entry name" value="CBS-domain pair"/>
    <property type="match status" value="1"/>
</dbReference>
<feature type="domain" description="CBS" evidence="2">
    <location>
        <begin position="116"/>
        <end position="175"/>
    </location>
</feature>
<dbReference type="SMART" id="SM00116">
    <property type="entry name" value="CBS"/>
    <property type="match status" value="2"/>
</dbReference>
<dbReference type="AlphaFoldDB" id="E6QJN8"/>
<dbReference type="InterPro" id="IPR051257">
    <property type="entry name" value="Diverse_CBS-Domain"/>
</dbReference>
<dbReference type="CDD" id="cd04586">
    <property type="entry name" value="CBS_pair_BON_assoc"/>
    <property type="match status" value="1"/>
</dbReference>
<accession>E6QJN8</accession>
<evidence type="ECO:0000259" key="2">
    <source>
        <dbReference type="PROSITE" id="PS51371"/>
    </source>
</evidence>
<evidence type="ECO:0000256" key="1">
    <source>
        <dbReference type="ARBA" id="ARBA00023122"/>
    </source>
</evidence>
<proteinExistence type="predicted"/>
<reference evidence="3" key="1">
    <citation type="submission" date="2009-10" db="EMBL/GenBank/DDBJ databases">
        <title>Diversity of trophic interactions inside an arsenic-rich microbial ecosystem.</title>
        <authorList>
            <person name="Bertin P.N."/>
            <person name="Heinrich-Salmeron A."/>
            <person name="Pelletier E."/>
            <person name="Goulhen-Chollet F."/>
            <person name="Arsene-Ploetze F."/>
            <person name="Gallien S."/>
            <person name="Calteau A."/>
            <person name="Vallenet D."/>
            <person name="Casiot C."/>
            <person name="Chane-Woon-Ming B."/>
            <person name="Giloteaux L."/>
            <person name="Barakat M."/>
            <person name="Bonnefoy V."/>
            <person name="Bruneel O."/>
            <person name="Chandler M."/>
            <person name="Cleiss J."/>
            <person name="Duran R."/>
            <person name="Elbaz-Poulichet F."/>
            <person name="Fonknechten N."/>
            <person name="Lauga B."/>
            <person name="Mornico D."/>
            <person name="Ortet P."/>
            <person name="Schaeffer C."/>
            <person name="Siguier P."/>
            <person name="Alexander Thil Smith A."/>
            <person name="Van Dorsselaer A."/>
            <person name="Weissenbach J."/>
            <person name="Medigue C."/>
            <person name="Le Paslier D."/>
        </authorList>
    </citation>
    <scope>NUCLEOTIDE SEQUENCE</scope>
</reference>
<gene>
    <name evidence="3" type="ORF">CARN6_0789</name>
</gene>
<dbReference type="EMBL" id="CABQ01000089">
    <property type="protein sequence ID" value="CBI07455.1"/>
    <property type="molecule type" value="Genomic_DNA"/>
</dbReference>
<dbReference type="PANTHER" id="PTHR43080">
    <property type="entry name" value="CBS DOMAIN-CONTAINING PROTEIN CBSX3, MITOCHONDRIAL"/>
    <property type="match status" value="1"/>
</dbReference>
<organism evidence="3">
    <name type="scientific">mine drainage metagenome</name>
    <dbReference type="NCBI Taxonomy" id="410659"/>
    <lineage>
        <taxon>unclassified sequences</taxon>
        <taxon>metagenomes</taxon>
        <taxon>ecological metagenomes</taxon>
    </lineage>
</organism>
<dbReference type="Pfam" id="PF00571">
    <property type="entry name" value="CBS"/>
    <property type="match status" value="2"/>
</dbReference>
<evidence type="ECO:0000313" key="3">
    <source>
        <dbReference type="EMBL" id="CBI07455.1"/>
    </source>
</evidence>
<protein>
    <recommendedName>
        <fullName evidence="2">CBS domain-containing protein</fullName>
    </recommendedName>
</protein>
<dbReference type="PANTHER" id="PTHR43080:SF2">
    <property type="entry name" value="CBS DOMAIN-CONTAINING PROTEIN"/>
    <property type="match status" value="1"/>
</dbReference>
<dbReference type="PROSITE" id="PS51371">
    <property type="entry name" value="CBS"/>
    <property type="match status" value="2"/>
</dbReference>
<sequence>MTVVIGPEGPISVGQRGVDEMNVEQLMTPHPITVAPQTPVAEIAQLLLEHRINGVPVVDREGRMLGIITAGDLIYRAADETLSPRTSIWKENFYKSVFRHPEETDKDQGRTAMEVMTRDVHSVEPHTDIVMAAQLLVDFDIVSLPVLQNGRVVGMLSRHDLLKWVAKYPEGANPLKVGEE</sequence>
<keyword evidence="1" id="KW-0129">CBS domain</keyword>
<dbReference type="InterPro" id="IPR046342">
    <property type="entry name" value="CBS_dom_sf"/>
</dbReference>
<dbReference type="Gene3D" id="3.10.580.10">
    <property type="entry name" value="CBS-domain"/>
    <property type="match status" value="1"/>
</dbReference>
<comment type="caution">
    <text evidence="3">The sequence shown here is derived from an EMBL/GenBank/DDBJ whole genome shotgun (WGS) entry which is preliminary data.</text>
</comment>
<dbReference type="InterPro" id="IPR000644">
    <property type="entry name" value="CBS_dom"/>
</dbReference>